<organism evidence="1 2">
    <name type="scientific">Paenibacillus eucommiae</name>
    <dbReference type="NCBI Taxonomy" id="1355755"/>
    <lineage>
        <taxon>Bacteria</taxon>
        <taxon>Bacillati</taxon>
        <taxon>Bacillota</taxon>
        <taxon>Bacilli</taxon>
        <taxon>Bacillales</taxon>
        <taxon>Paenibacillaceae</taxon>
        <taxon>Paenibacillus</taxon>
    </lineage>
</organism>
<evidence type="ECO:0000313" key="1">
    <source>
        <dbReference type="EMBL" id="MBP1992666.1"/>
    </source>
</evidence>
<dbReference type="EMBL" id="JAGGLB010000014">
    <property type="protein sequence ID" value="MBP1992666.1"/>
    <property type="molecule type" value="Genomic_DNA"/>
</dbReference>
<accession>A0ABS4J0M3</accession>
<keyword evidence="2" id="KW-1185">Reference proteome</keyword>
<dbReference type="Proteomes" id="UP001519287">
    <property type="component" value="Unassembled WGS sequence"/>
</dbReference>
<protein>
    <submittedName>
        <fullName evidence="1">Uncharacterized protein</fullName>
    </submittedName>
</protein>
<name>A0ABS4J0M3_9BACL</name>
<sequence>MLFNVKNIVKASTPLSCAGSSSPAPASARKSPLNKRKTLAGCPFELGVRVIRVICAIVAKER</sequence>
<proteinExistence type="predicted"/>
<reference evidence="1 2" key="1">
    <citation type="submission" date="2021-03" db="EMBL/GenBank/DDBJ databases">
        <title>Genomic Encyclopedia of Type Strains, Phase IV (KMG-IV): sequencing the most valuable type-strain genomes for metagenomic binning, comparative biology and taxonomic classification.</title>
        <authorList>
            <person name="Goeker M."/>
        </authorList>
    </citation>
    <scope>NUCLEOTIDE SEQUENCE [LARGE SCALE GENOMIC DNA]</scope>
    <source>
        <strain evidence="1 2">DSM 26048</strain>
    </source>
</reference>
<evidence type="ECO:0000313" key="2">
    <source>
        <dbReference type="Proteomes" id="UP001519287"/>
    </source>
</evidence>
<gene>
    <name evidence="1" type="ORF">J2Z66_004275</name>
</gene>
<comment type="caution">
    <text evidence="1">The sequence shown here is derived from an EMBL/GenBank/DDBJ whole genome shotgun (WGS) entry which is preliminary data.</text>
</comment>